<reference evidence="3" key="1">
    <citation type="submission" date="2019-09" db="EMBL/GenBank/DDBJ databases">
        <title>Antimicrobial potential of Antarctic Bacteria.</title>
        <authorList>
            <person name="Benaud N."/>
            <person name="Edwards R.J."/>
            <person name="Ferrari B.C."/>
        </authorList>
    </citation>
    <scope>NUCLEOTIDE SEQUENCE [LARGE SCALE GENOMIC DNA]</scope>
    <source>
        <strain evidence="3">INR9</strain>
    </source>
</reference>
<dbReference type="RefSeq" id="WP_185275327.1">
    <property type="nucleotide sequence ID" value="NZ_CP043641.1"/>
</dbReference>
<organism evidence="2 3">
    <name type="scientific">Leifsonia shinshuensis</name>
    <dbReference type="NCBI Taxonomy" id="150026"/>
    <lineage>
        <taxon>Bacteria</taxon>
        <taxon>Bacillati</taxon>
        <taxon>Actinomycetota</taxon>
        <taxon>Actinomycetes</taxon>
        <taxon>Micrococcales</taxon>
        <taxon>Microbacteriaceae</taxon>
        <taxon>Leifsonia</taxon>
    </lineage>
</organism>
<dbReference type="Proteomes" id="UP000515511">
    <property type="component" value="Chromosome"/>
</dbReference>
<proteinExistence type="predicted"/>
<dbReference type="AlphaFoldDB" id="A0A7G6YBJ5"/>
<dbReference type="EMBL" id="CP043641">
    <property type="protein sequence ID" value="QNE35860.1"/>
    <property type="molecule type" value="Genomic_DNA"/>
</dbReference>
<evidence type="ECO:0000313" key="2">
    <source>
        <dbReference type="EMBL" id="QNE35860.1"/>
    </source>
</evidence>
<evidence type="ECO:0000313" key="3">
    <source>
        <dbReference type="Proteomes" id="UP000515511"/>
    </source>
</evidence>
<dbReference type="KEGG" id="lse:F1C12_12480"/>
<accession>A0A7G6YBJ5</accession>
<evidence type="ECO:0000256" key="1">
    <source>
        <dbReference type="SAM" id="SignalP"/>
    </source>
</evidence>
<feature type="signal peptide" evidence="1">
    <location>
        <begin position="1"/>
        <end position="28"/>
    </location>
</feature>
<feature type="chain" id="PRO_5028875774" evidence="1">
    <location>
        <begin position="29"/>
        <end position="229"/>
    </location>
</feature>
<keyword evidence="1" id="KW-0732">Signal</keyword>
<name>A0A7G6YBJ5_9MICO</name>
<sequence>MINRSAKYLAIAATVFVAVTGIAIPAQAEEAPPIAPNTLAQLNAGFEELGVAVDARPALLEAYAQGKTWDNSSGAAPVTDDTYRVGITDYTRKVYSDGSVTLTSIERPTTPSAGGGIQPMGLSGCKYLLSAGVATWSNCKVEKNNGILTEWYHAGYWQGPSGAGVSLTNTWDWDIQAAGGACSKDYLGTPTSTKARIRAYCTVISGIGSSYPYLDLDVTKSTAAVNANW</sequence>
<gene>
    <name evidence="2" type="ORF">F1C12_12480</name>
</gene>
<protein>
    <submittedName>
        <fullName evidence="2">Uncharacterized protein</fullName>
    </submittedName>
</protein>